<organism evidence="3 4">
    <name type="scientific">Methanoculleus sediminis</name>
    <dbReference type="NCBI Taxonomy" id="1550566"/>
    <lineage>
        <taxon>Archaea</taxon>
        <taxon>Methanobacteriati</taxon>
        <taxon>Methanobacteriota</taxon>
        <taxon>Stenosarchaea group</taxon>
        <taxon>Methanomicrobia</taxon>
        <taxon>Methanomicrobiales</taxon>
        <taxon>Methanomicrobiaceae</taxon>
        <taxon>Methanoculleus</taxon>
    </lineage>
</organism>
<dbReference type="PANTHER" id="PTHR34295:SF1">
    <property type="entry name" value="BIOTIN TRANSPORTER BIOY"/>
    <property type="match status" value="1"/>
</dbReference>
<sequence length="169" mass="17366">MVDMMHRARILAYSGTFIALIAAGSWISIPLPPVPLTLQTLFVLLSGIVMKRYGAIPVALYVLLGAAGLPVYHNGTAGLGVLLGPTGGFLIGFIPAALVAGLAYEQKSPTARITGLIAATVLTYAFGVAWLAWSASLSIYQAILVGVAPFVVGAAVKVAAAYAIGKRVA</sequence>
<keyword evidence="2" id="KW-0812">Transmembrane</keyword>
<evidence type="ECO:0000256" key="2">
    <source>
        <dbReference type="SAM" id="Phobius"/>
    </source>
</evidence>
<dbReference type="PATRIC" id="fig|1550566.3.peg.1894"/>
<dbReference type="Proteomes" id="UP000035301">
    <property type="component" value="Unassembled WGS sequence"/>
</dbReference>
<protein>
    <submittedName>
        <fullName evidence="3">Acetyl-COA carboxylase</fullName>
    </submittedName>
</protein>
<reference evidence="3 4" key="1">
    <citation type="journal article" date="2015" name="Int. J. Syst. Evol. Microbiol.">
        <title>Methanoculleus sediminis sp. nov., a methanogen from sediments near a submarine mud volcano.</title>
        <authorList>
            <person name="Chen S.C."/>
            <person name="Chen M.F."/>
            <person name="Lai M.C."/>
            <person name="Weng C.Y."/>
            <person name="Wu S.Y."/>
            <person name="Lin S."/>
            <person name="Yang T.F."/>
            <person name="Chen P.C."/>
        </authorList>
    </citation>
    <scope>NUCLEOTIDE SEQUENCE [LARGE SCALE GENOMIC DNA]</scope>
    <source>
        <strain evidence="3 4">S3Fa</strain>
    </source>
</reference>
<feature type="transmembrane region" description="Helical" evidence="2">
    <location>
        <begin position="10"/>
        <end position="27"/>
    </location>
</feature>
<feature type="transmembrane region" description="Helical" evidence="2">
    <location>
        <begin position="55"/>
        <end position="73"/>
    </location>
</feature>
<comment type="subcellular location">
    <subcellularLocation>
        <location evidence="1">Cell membrane</location>
        <topology evidence="1">Multi-pass membrane protein</topology>
    </subcellularLocation>
</comment>
<accession>A0A0H1QYL8</accession>
<name>A0A0H1QYL8_9EURY</name>
<gene>
    <name evidence="3" type="ORF">SZ63_08705</name>
</gene>
<evidence type="ECO:0000256" key="1">
    <source>
        <dbReference type="PIRNR" id="PIRNR016661"/>
    </source>
</evidence>
<comment type="caution">
    <text evidence="3">The sequence shown here is derived from an EMBL/GenBank/DDBJ whole genome shotgun (WGS) entry which is preliminary data.</text>
</comment>
<evidence type="ECO:0000313" key="4">
    <source>
        <dbReference type="Proteomes" id="UP000035301"/>
    </source>
</evidence>
<feature type="transmembrane region" description="Helical" evidence="2">
    <location>
        <begin position="139"/>
        <end position="164"/>
    </location>
</feature>
<feature type="transmembrane region" description="Helical" evidence="2">
    <location>
        <begin position="116"/>
        <end position="133"/>
    </location>
</feature>
<dbReference type="OrthoDB" id="50443at2157"/>
<dbReference type="PANTHER" id="PTHR34295">
    <property type="entry name" value="BIOTIN TRANSPORTER BIOY"/>
    <property type="match status" value="1"/>
</dbReference>
<keyword evidence="2" id="KW-1133">Transmembrane helix</keyword>
<dbReference type="RefSeq" id="WP_048184330.1">
    <property type="nucleotide sequence ID" value="NZ_JXOJ01000004.1"/>
</dbReference>
<dbReference type="Gene3D" id="1.10.1760.20">
    <property type="match status" value="1"/>
</dbReference>
<comment type="similarity">
    <text evidence="1">Belongs to the BioY family.</text>
</comment>
<keyword evidence="1" id="KW-1003">Cell membrane</keyword>
<dbReference type="Pfam" id="PF02632">
    <property type="entry name" value="BioY"/>
    <property type="match status" value="1"/>
</dbReference>
<dbReference type="AlphaFoldDB" id="A0A0H1QYL8"/>
<proteinExistence type="inferred from homology"/>
<dbReference type="GO" id="GO:0005886">
    <property type="term" value="C:plasma membrane"/>
    <property type="evidence" value="ECO:0007669"/>
    <property type="project" value="UniProtKB-SubCell"/>
</dbReference>
<dbReference type="GO" id="GO:0015225">
    <property type="term" value="F:biotin transmembrane transporter activity"/>
    <property type="evidence" value="ECO:0007669"/>
    <property type="project" value="UniProtKB-UniRule"/>
</dbReference>
<feature type="transmembrane region" description="Helical" evidence="2">
    <location>
        <begin position="79"/>
        <end position="104"/>
    </location>
</feature>
<dbReference type="InterPro" id="IPR003784">
    <property type="entry name" value="BioY"/>
</dbReference>
<keyword evidence="1 2" id="KW-0472">Membrane</keyword>
<evidence type="ECO:0000313" key="3">
    <source>
        <dbReference type="EMBL" id="KLK87701.1"/>
    </source>
</evidence>
<dbReference type="STRING" id="1550566.SZ63_08705"/>
<dbReference type="PIRSF" id="PIRSF016661">
    <property type="entry name" value="BioY"/>
    <property type="match status" value="1"/>
</dbReference>
<dbReference type="EMBL" id="JXOJ01000004">
    <property type="protein sequence ID" value="KLK87701.1"/>
    <property type="molecule type" value="Genomic_DNA"/>
</dbReference>
<keyword evidence="1" id="KW-0813">Transport</keyword>
<keyword evidence="4" id="KW-1185">Reference proteome</keyword>